<reference evidence="1 2" key="1">
    <citation type="submission" date="2019-02" db="EMBL/GenBank/DDBJ databases">
        <title>Deep-cultivation of Planctomycetes and their phenomic and genomic characterization uncovers novel biology.</title>
        <authorList>
            <person name="Wiegand S."/>
            <person name="Jogler M."/>
            <person name="Boedeker C."/>
            <person name="Pinto D."/>
            <person name="Vollmers J."/>
            <person name="Rivas-Marin E."/>
            <person name="Kohn T."/>
            <person name="Peeters S.H."/>
            <person name="Heuer A."/>
            <person name="Rast P."/>
            <person name="Oberbeckmann S."/>
            <person name="Bunk B."/>
            <person name="Jeske O."/>
            <person name="Meyerdierks A."/>
            <person name="Storesund J.E."/>
            <person name="Kallscheuer N."/>
            <person name="Luecker S."/>
            <person name="Lage O.M."/>
            <person name="Pohl T."/>
            <person name="Merkel B.J."/>
            <person name="Hornburger P."/>
            <person name="Mueller R.-W."/>
            <person name="Bruemmer F."/>
            <person name="Labrenz M."/>
            <person name="Spormann A.M."/>
            <person name="Op den Camp H."/>
            <person name="Overmann J."/>
            <person name="Amann R."/>
            <person name="Jetten M.S.M."/>
            <person name="Mascher T."/>
            <person name="Medema M.H."/>
            <person name="Devos D.P."/>
            <person name="Kaster A.-K."/>
            <person name="Ovreas L."/>
            <person name="Rohde M."/>
            <person name="Galperin M.Y."/>
            <person name="Jogler C."/>
        </authorList>
    </citation>
    <scope>NUCLEOTIDE SEQUENCE [LARGE SCALE GENOMIC DNA]</scope>
    <source>
        <strain evidence="1 2">Pan189</strain>
    </source>
</reference>
<dbReference type="AlphaFoldDB" id="A0A517R3D7"/>
<organism evidence="1 2">
    <name type="scientific">Stratiformator vulcanicus</name>
    <dbReference type="NCBI Taxonomy" id="2527980"/>
    <lineage>
        <taxon>Bacteria</taxon>
        <taxon>Pseudomonadati</taxon>
        <taxon>Planctomycetota</taxon>
        <taxon>Planctomycetia</taxon>
        <taxon>Planctomycetales</taxon>
        <taxon>Planctomycetaceae</taxon>
        <taxon>Stratiformator</taxon>
    </lineage>
</organism>
<keyword evidence="2" id="KW-1185">Reference proteome</keyword>
<accession>A0A517R3D7</accession>
<dbReference type="EMBL" id="CP036268">
    <property type="protein sequence ID" value="QDT38408.1"/>
    <property type="molecule type" value="Genomic_DNA"/>
</dbReference>
<dbReference type="KEGG" id="svp:Pan189_28010"/>
<dbReference type="OrthoDB" id="10010518at2"/>
<sequence length="124" mass="13699">MIGERFKPRSQAFDRESGIWFTAMLRQGFRSDIPIVMWTTEPVEDLVVTTGVSVFFNQLAGSATMRALTETALQLAESYRAGLEAGTAAPKRALGSSIDVELPMPPSIRELLEATEERRHLGQS</sequence>
<dbReference type="RefSeq" id="WP_145364518.1">
    <property type="nucleotide sequence ID" value="NZ_CP036268.1"/>
</dbReference>
<evidence type="ECO:0000313" key="1">
    <source>
        <dbReference type="EMBL" id="QDT38408.1"/>
    </source>
</evidence>
<proteinExistence type="predicted"/>
<evidence type="ECO:0000313" key="2">
    <source>
        <dbReference type="Proteomes" id="UP000317318"/>
    </source>
</evidence>
<protein>
    <submittedName>
        <fullName evidence="1">Uncharacterized protein</fullName>
    </submittedName>
</protein>
<name>A0A517R3D7_9PLAN</name>
<gene>
    <name evidence="1" type="ORF">Pan189_28010</name>
</gene>
<dbReference type="Proteomes" id="UP000317318">
    <property type="component" value="Chromosome"/>
</dbReference>